<protein>
    <submittedName>
        <fullName evidence="1">Uncharacterized protein</fullName>
    </submittedName>
</protein>
<sequence length="455" mass="51616">MKDLSIDPSRFAQTVKTTTYQLANIVLSPFFASNKRSPSRRIINILLLPFICFAFLVLIPLRPPLPPSYAEEYAVERALMKELQMPTAVEAIDGRFVSFAPIKETGKAILYSPSRFRFRLICLSSLIRLQLPAYEPYHVIDTILPTPLQWPMISSRIPMSALLDSISSGFEAFYRKRRAVPLSHLKRVCSSSETAVIRLGTMDREEAIHENGIHKMERMVRELMDPKLPRCVQVEHNPFDRNFFESRSPIDLYETLQTSPVLKHFSFSNRVLSIVNRSLEVLSPGSTPYPEYIEHVKNPRKVLTWKNVLALHLRQSSDPHYCTSLGERTAPFVGFNKLAGLPGNENIPPSSDMPKPAVLGLYRAKCDPETLEIIARARRMRVNHPLLNTIYILSNADYNFIEETKKWLASDGWHTILTSSDIVSEFDDQEVGEAVDTEIARRSGVFVGNGVCLSP</sequence>
<dbReference type="EMBL" id="JASBWV010000004">
    <property type="protein sequence ID" value="KAJ9126720.1"/>
    <property type="molecule type" value="Genomic_DNA"/>
</dbReference>
<comment type="caution">
    <text evidence="1">The sequence shown here is derived from an EMBL/GenBank/DDBJ whole genome shotgun (WGS) entry which is preliminary data.</text>
</comment>
<gene>
    <name evidence="1" type="ORF">QFC24_001751</name>
</gene>
<evidence type="ECO:0000313" key="2">
    <source>
        <dbReference type="Proteomes" id="UP001234202"/>
    </source>
</evidence>
<organism evidence="1 2">
    <name type="scientific">Naganishia onofrii</name>
    <dbReference type="NCBI Taxonomy" id="1851511"/>
    <lineage>
        <taxon>Eukaryota</taxon>
        <taxon>Fungi</taxon>
        <taxon>Dikarya</taxon>
        <taxon>Basidiomycota</taxon>
        <taxon>Agaricomycotina</taxon>
        <taxon>Tremellomycetes</taxon>
        <taxon>Filobasidiales</taxon>
        <taxon>Filobasidiaceae</taxon>
        <taxon>Naganishia</taxon>
    </lineage>
</organism>
<reference evidence="1" key="1">
    <citation type="submission" date="2023-04" db="EMBL/GenBank/DDBJ databases">
        <title>Draft Genome sequencing of Naganishia species isolated from polar environments using Oxford Nanopore Technology.</title>
        <authorList>
            <person name="Leo P."/>
            <person name="Venkateswaran K."/>
        </authorList>
    </citation>
    <scope>NUCLEOTIDE SEQUENCE</scope>
    <source>
        <strain evidence="1">DBVPG 5303</strain>
    </source>
</reference>
<keyword evidence="2" id="KW-1185">Reference proteome</keyword>
<accession>A0ACC2XTN9</accession>
<proteinExistence type="predicted"/>
<evidence type="ECO:0000313" key="1">
    <source>
        <dbReference type="EMBL" id="KAJ9126720.1"/>
    </source>
</evidence>
<dbReference type="Proteomes" id="UP001234202">
    <property type="component" value="Unassembled WGS sequence"/>
</dbReference>
<name>A0ACC2XTN9_9TREE</name>